<evidence type="ECO:0008006" key="6">
    <source>
        <dbReference type="Google" id="ProtNLM"/>
    </source>
</evidence>
<keyword evidence="2" id="KW-0812">Transmembrane</keyword>
<proteinExistence type="predicted"/>
<keyword evidence="2" id="KW-0472">Membrane</keyword>
<feature type="transmembrane region" description="Helical" evidence="2">
    <location>
        <begin position="644"/>
        <end position="661"/>
    </location>
</feature>
<feature type="transmembrane region" description="Helical" evidence="2">
    <location>
        <begin position="615"/>
        <end position="632"/>
    </location>
</feature>
<sequence>MRPTTQFALHLLLIIVDGVLPEEYFAGIRYDCSSYFLELDVERLRSVVSSQYSIVESCADSTHIHVVSMSYAGTFCTVVYEFVPNIKAFELNPVCAYAAHNVTENAIVSAFGFPWGCPRSRMSVRITSYYSVVLHVDGDETSGVSVTHQTKCFVNSLNYEANTTVDCLMNEYGGYFWSTADPNGLCQLEEFENISSGLIEILKESVVFCSYRMFLYIGYLNFHKNDERAKRASEVVGALSHECENSPAWIFDSMYFDFLYLMDLVLYTYCNDEQFVAHANESFPIVFELLNTFVNTLTSYYDIRTERLFHRSRMFHVHSIPLEGLQSTQLTCGEQFNVTVVKAYFPLTVACTGQLYALAENDLFEMFLSAGFLKIQPESEKKFEVVIHYNLPEFHQPSEYLCARYEDTTPLSKSSLGGCSLKTVGKYTVSCRCLRPGYYALLQDRPLSGDFDGRILNFLNKPTTRVTHTGVIAVVSISIVLYGAVLCLPRALSLYCRNQMRREKVFLELSLEIQALLLARTIVQMHAISVMRKNNCVFPGAAQHVLLHLLNVFNVLSGTVIFIANRTIRVQRIIWKISLALYVLAITAGVLLYLFYGSHYNQLNCLPDDFMDGMVYPSVAFNLLALMFLSLYWCTRPYRNIDEWFGIFLNVTMSLYVWVQFAVNNEDRFRMRVVRLTTLTLAHAVVCTVYQCLIKLSMIMWYWRLGKAVYQSILPKFKETKGCTSSGSEHRQNGMPSERSGDPANQRPSIIS</sequence>
<feature type="transmembrane region" description="Helical" evidence="2">
    <location>
        <begin position="505"/>
        <end position="525"/>
    </location>
</feature>
<keyword evidence="5" id="KW-1185">Reference proteome</keyword>
<dbReference type="Proteomes" id="UP000286415">
    <property type="component" value="Unassembled WGS sequence"/>
</dbReference>
<evidence type="ECO:0000313" key="4">
    <source>
        <dbReference type="EMBL" id="KAG5441885.1"/>
    </source>
</evidence>
<accession>A0A8T1LZ79</accession>
<dbReference type="EMBL" id="NIRI02000076">
    <property type="protein sequence ID" value="KAG5441885.1"/>
    <property type="molecule type" value="Genomic_DNA"/>
</dbReference>
<comment type="caution">
    <text evidence="4">The sequence shown here is derived from an EMBL/GenBank/DDBJ whole genome shotgun (WGS) entry which is preliminary data.</text>
</comment>
<evidence type="ECO:0000256" key="3">
    <source>
        <dbReference type="SAM" id="SignalP"/>
    </source>
</evidence>
<reference evidence="4 5" key="2">
    <citation type="journal article" date="2021" name="Genomics">
        <title>High-quality reference genome for Clonorchis sinensis.</title>
        <authorList>
            <person name="Young N.D."/>
            <person name="Stroehlein A.J."/>
            <person name="Kinkar L."/>
            <person name="Wang T."/>
            <person name="Sohn W.M."/>
            <person name="Chang B.C.H."/>
            <person name="Kaur P."/>
            <person name="Weisz D."/>
            <person name="Dudchenko O."/>
            <person name="Aiden E.L."/>
            <person name="Korhonen P.K."/>
            <person name="Gasser R.B."/>
        </authorList>
    </citation>
    <scope>NUCLEOTIDE SEQUENCE [LARGE SCALE GENOMIC DNA]</scope>
    <source>
        <strain evidence="4">Cs-k2</strain>
    </source>
</reference>
<feature type="region of interest" description="Disordered" evidence="1">
    <location>
        <begin position="720"/>
        <end position="752"/>
    </location>
</feature>
<name>A0A8T1LZ79_CLOSI</name>
<organism evidence="4 5">
    <name type="scientific">Clonorchis sinensis</name>
    <name type="common">Chinese liver fluke</name>
    <dbReference type="NCBI Taxonomy" id="79923"/>
    <lineage>
        <taxon>Eukaryota</taxon>
        <taxon>Metazoa</taxon>
        <taxon>Spiralia</taxon>
        <taxon>Lophotrochozoa</taxon>
        <taxon>Platyhelminthes</taxon>
        <taxon>Trematoda</taxon>
        <taxon>Digenea</taxon>
        <taxon>Opisthorchiida</taxon>
        <taxon>Opisthorchiata</taxon>
        <taxon>Opisthorchiidae</taxon>
        <taxon>Clonorchis</taxon>
    </lineage>
</organism>
<feature type="transmembrane region" description="Helical" evidence="2">
    <location>
        <begin position="681"/>
        <end position="703"/>
    </location>
</feature>
<keyword evidence="2" id="KW-1133">Transmembrane helix</keyword>
<evidence type="ECO:0000256" key="1">
    <source>
        <dbReference type="SAM" id="MobiDB-lite"/>
    </source>
</evidence>
<dbReference type="OrthoDB" id="6264593at2759"/>
<feature type="chain" id="PRO_5035925758" description="Intimal thickness related receptor IRP domain-containing protein" evidence="3">
    <location>
        <begin position="22"/>
        <end position="752"/>
    </location>
</feature>
<protein>
    <recommendedName>
        <fullName evidence="6">Intimal thickness related receptor IRP domain-containing protein</fullName>
    </recommendedName>
</protein>
<feature type="transmembrane region" description="Helical" evidence="2">
    <location>
        <begin position="545"/>
        <end position="565"/>
    </location>
</feature>
<dbReference type="AlphaFoldDB" id="A0A8T1LZ79"/>
<gene>
    <name evidence="4" type="ORF">CSKR_106329</name>
</gene>
<reference evidence="4 5" key="1">
    <citation type="journal article" date="2018" name="Biotechnol. Adv.">
        <title>Improved genomic resources and new bioinformatic workflow for the carcinogenic parasite Clonorchis sinensis: Biotechnological implications.</title>
        <authorList>
            <person name="Wang D."/>
            <person name="Korhonen P.K."/>
            <person name="Gasser R.B."/>
            <person name="Young N.D."/>
        </authorList>
    </citation>
    <scope>NUCLEOTIDE SEQUENCE [LARGE SCALE GENOMIC DNA]</scope>
    <source>
        <strain evidence="4">Cs-k2</strain>
    </source>
</reference>
<feature type="transmembrane region" description="Helical" evidence="2">
    <location>
        <begin position="470"/>
        <end position="493"/>
    </location>
</feature>
<evidence type="ECO:0000313" key="5">
    <source>
        <dbReference type="Proteomes" id="UP000286415"/>
    </source>
</evidence>
<feature type="signal peptide" evidence="3">
    <location>
        <begin position="1"/>
        <end position="21"/>
    </location>
</feature>
<feature type="transmembrane region" description="Helical" evidence="2">
    <location>
        <begin position="577"/>
        <end position="595"/>
    </location>
</feature>
<keyword evidence="3" id="KW-0732">Signal</keyword>
<evidence type="ECO:0000256" key="2">
    <source>
        <dbReference type="SAM" id="Phobius"/>
    </source>
</evidence>